<evidence type="ECO:0000313" key="2">
    <source>
        <dbReference type="Proteomes" id="UP001162501"/>
    </source>
</evidence>
<protein>
    <submittedName>
        <fullName evidence="1">Uncharacterized protein</fullName>
    </submittedName>
</protein>
<proteinExistence type="predicted"/>
<sequence length="145" mass="16730">MHPVALLITFIVMRAHNHNESQFSHLFSEDIDHPSEVPEKLIQDRFRKLGRFPEAFSSIHYKGTRTYNPPTDFSGLRRALEQQLENNTTRSPRHPGVIFKALKGKLITSIDSKIGIYSGRKMELKSNLNKEGNQCGRLYTLVFYL</sequence>
<dbReference type="EMBL" id="OX596096">
    <property type="protein sequence ID" value="CAI9693338.1"/>
    <property type="molecule type" value="Genomic_DNA"/>
</dbReference>
<organism evidence="1 2">
    <name type="scientific">Rangifer tarandus platyrhynchus</name>
    <name type="common">Svalbard reindeer</name>
    <dbReference type="NCBI Taxonomy" id="3082113"/>
    <lineage>
        <taxon>Eukaryota</taxon>
        <taxon>Metazoa</taxon>
        <taxon>Chordata</taxon>
        <taxon>Craniata</taxon>
        <taxon>Vertebrata</taxon>
        <taxon>Euteleostomi</taxon>
        <taxon>Mammalia</taxon>
        <taxon>Eutheria</taxon>
        <taxon>Laurasiatheria</taxon>
        <taxon>Artiodactyla</taxon>
        <taxon>Ruminantia</taxon>
        <taxon>Pecora</taxon>
        <taxon>Cervidae</taxon>
        <taxon>Odocoileinae</taxon>
        <taxon>Rangifer</taxon>
    </lineage>
</organism>
<reference evidence="1" key="1">
    <citation type="submission" date="2023-05" db="EMBL/GenBank/DDBJ databases">
        <authorList>
            <consortium name="ELIXIR-Norway"/>
        </authorList>
    </citation>
    <scope>NUCLEOTIDE SEQUENCE</scope>
</reference>
<name>A0ACB0DYD9_RANTA</name>
<dbReference type="Proteomes" id="UP001162501">
    <property type="component" value="Chromosome 12"/>
</dbReference>
<evidence type="ECO:0000313" key="1">
    <source>
        <dbReference type="EMBL" id="CAI9693338.1"/>
    </source>
</evidence>
<gene>
    <name evidence="1" type="ORF">MRATA1EN3_LOCUS4551</name>
</gene>
<accession>A0ACB0DYD9</accession>